<evidence type="ECO:0000313" key="9">
    <source>
        <dbReference type="Proteomes" id="UP000183190"/>
    </source>
</evidence>
<evidence type="ECO:0000256" key="2">
    <source>
        <dbReference type="ARBA" id="ARBA00023015"/>
    </source>
</evidence>
<dbReference type="NCBIfam" id="TIGR02937">
    <property type="entry name" value="sigma70-ECF"/>
    <property type="match status" value="1"/>
</dbReference>
<dbReference type="PANTHER" id="PTHR43133">
    <property type="entry name" value="RNA POLYMERASE ECF-TYPE SIGMA FACTO"/>
    <property type="match status" value="1"/>
</dbReference>
<dbReference type="Proteomes" id="UP000183190">
    <property type="component" value="Unassembled WGS sequence"/>
</dbReference>
<evidence type="ECO:0000313" key="8">
    <source>
        <dbReference type="EMBL" id="SEH36651.1"/>
    </source>
</evidence>
<proteinExistence type="inferred from homology"/>
<feature type="domain" description="RNA polymerase sigma-70 region 2" evidence="6">
    <location>
        <begin position="27"/>
        <end position="89"/>
    </location>
</feature>
<dbReference type="GO" id="GO:0006352">
    <property type="term" value="P:DNA-templated transcription initiation"/>
    <property type="evidence" value="ECO:0007669"/>
    <property type="project" value="InterPro"/>
</dbReference>
<evidence type="ECO:0000259" key="6">
    <source>
        <dbReference type="Pfam" id="PF04542"/>
    </source>
</evidence>
<feature type="domain" description="RNA polymerase sigma factor 70 region 4 type 2" evidence="7">
    <location>
        <begin position="121"/>
        <end position="172"/>
    </location>
</feature>
<dbReference type="Gene3D" id="1.10.10.10">
    <property type="entry name" value="Winged helix-like DNA-binding domain superfamily/Winged helix DNA-binding domain"/>
    <property type="match status" value="1"/>
</dbReference>
<dbReference type="SUPFAM" id="SSF88946">
    <property type="entry name" value="Sigma2 domain of RNA polymerase sigma factors"/>
    <property type="match status" value="1"/>
</dbReference>
<comment type="similarity">
    <text evidence="1">Belongs to the sigma-70 factor family. ECF subfamily.</text>
</comment>
<gene>
    <name evidence="8" type="ORF">SAMN02910265_00022</name>
</gene>
<keyword evidence="3" id="KW-0731">Sigma factor</keyword>
<dbReference type="InterPro" id="IPR013325">
    <property type="entry name" value="RNA_pol_sigma_r2"/>
</dbReference>
<evidence type="ECO:0000259" key="7">
    <source>
        <dbReference type="Pfam" id="PF08281"/>
    </source>
</evidence>
<keyword evidence="2" id="KW-0805">Transcription regulation</keyword>
<dbReference type="Pfam" id="PF04542">
    <property type="entry name" value="Sigma70_r2"/>
    <property type="match status" value="1"/>
</dbReference>
<name>A0A1H6HLP5_RUMFL</name>
<dbReference type="CDD" id="cd06171">
    <property type="entry name" value="Sigma70_r4"/>
    <property type="match status" value="1"/>
</dbReference>
<dbReference type="EMBL" id="FNWV01000001">
    <property type="protein sequence ID" value="SEH36651.1"/>
    <property type="molecule type" value="Genomic_DNA"/>
</dbReference>
<dbReference type="Gene3D" id="1.10.1740.10">
    <property type="match status" value="1"/>
</dbReference>
<dbReference type="InterPro" id="IPR013324">
    <property type="entry name" value="RNA_pol_sigma_r3/r4-like"/>
</dbReference>
<dbReference type="InterPro" id="IPR007627">
    <property type="entry name" value="RNA_pol_sigma70_r2"/>
</dbReference>
<dbReference type="OrthoDB" id="1706725at2"/>
<dbReference type="InterPro" id="IPR013249">
    <property type="entry name" value="RNA_pol_sigma70_r4_t2"/>
</dbReference>
<reference evidence="8 9" key="1">
    <citation type="submission" date="2016-10" db="EMBL/GenBank/DDBJ databases">
        <authorList>
            <person name="de Groot N.N."/>
        </authorList>
    </citation>
    <scope>NUCLEOTIDE SEQUENCE [LARGE SCALE GENOMIC DNA]</scope>
    <source>
        <strain evidence="8 9">YAD2003</strain>
    </source>
</reference>
<keyword evidence="5" id="KW-0804">Transcription</keyword>
<keyword evidence="4" id="KW-0238">DNA-binding</keyword>
<dbReference type="AlphaFoldDB" id="A0A1H6HLP5"/>
<dbReference type="InterPro" id="IPR014284">
    <property type="entry name" value="RNA_pol_sigma-70_dom"/>
</dbReference>
<evidence type="ECO:0000256" key="1">
    <source>
        <dbReference type="ARBA" id="ARBA00010641"/>
    </source>
</evidence>
<evidence type="ECO:0000256" key="3">
    <source>
        <dbReference type="ARBA" id="ARBA00023082"/>
    </source>
</evidence>
<dbReference type="InterPro" id="IPR039425">
    <property type="entry name" value="RNA_pol_sigma-70-like"/>
</dbReference>
<dbReference type="RefSeq" id="WP_074713892.1">
    <property type="nucleotide sequence ID" value="NZ_FNWV01000001.1"/>
</dbReference>
<organism evidence="8 9">
    <name type="scientific">Ruminococcus flavefaciens</name>
    <dbReference type="NCBI Taxonomy" id="1265"/>
    <lineage>
        <taxon>Bacteria</taxon>
        <taxon>Bacillati</taxon>
        <taxon>Bacillota</taxon>
        <taxon>Clostridia</taxon>
        <taxon>Eubacteriales</taxon>
        <taxon>Oscillospiraceae</taxon>
        <taxon>Ruminococcus</taxon>
    </lineage>
</organism>
<dbReference type="GO" id="GO:0016987">
    <property type="term" value="F:sigma factor activity"/>
    <property type="evidence" value="ECO:0007669"/>
    <property type="project" value="UniProtKB-KW"/>
</dbReference>
<dbReference type="InterPro" id="IPR036388">
    <property type="entry name" value="WH-like_DNA-bd_sf"/>
</dbReference>
<sequence>MDNGASSYHRFLNDGDLHGLDEIIIEYSDGLILYLTSIVGNVQTAEELTEDTFVLLGTKKPKYKEKSSFKTWLYAIGRNMAIDHIRKYAKKTCISIDDTLEMTDDEASVEEAYLRKEQQIAIHKAMRKLHPKYQQVLWLIYFEGFSNKEAAKIMKKSLRSLESTLYRARKSLKSQLETEGFDYVEA</sequence>
<evidence type="ECO:0000256" key="4">
    <source>
        <dbReference type="ARBA" id="ARBA00023125"/>
    </source>
</evidence>
<dbReference type="SUPFAM" id="SSF88659">
    <property type="entry name" value="Sigma3 and sigma4 domains of RNA polymerase sigma factors"/>
    <property type="match status" value="1"/>
</dbReference>
<dbReference type="GO" id="GO:0003677">
    <property type="term" value="F:DNA binding"/>
    <property type="evidence" value="ECO:0007669"/>
    <property type="project" value="UniProtKB-KW"/>
</dbReference>
<accession>A0A1H6HLP5</accession>
<dbReference type="Pfam" id="PF08281">
    <property type="entry name" value="Sigma70_r4_2"/>
    <property type="match status" value="1"/>
</dbReference>
<protein>
    <submittedName>
        <fullName evidence="8">RNA polymerase sigma-70 factor, ECF subfamily</fullName>
    </submittedName>
</protein>
<evidence type="ECO:0000256" key="5">
    <source>
        <dbReference type="ARBA" id="ARBA00023163"/>
    </source>
</evidence>
<dbReference type="PANTHER" id="PTHR43133:SF8">
    <property type="entry name" value="RNA POLYMERASE SIGMA FACTOR HI_1459-RELATED"/>
    <property type="match status" value="1"/>
</dbReference>